<dbReference type="AlphaFoldDB" id="A0A367WRE0"/>
<dbReference type="Proteomes" id="UP000252255">
    <property type="component" value="Unassembled WGS sequence"/>
</dbReference>
<comment type="caution">
    <text evidence="1">The sequence shown here is derived from an EMBL/GenBank/DDBJ whole genome shotgun (WGS) entry which is preliminary data.</text>
</comment>
<organism evidence="1 2">
    <name type="scientific">Thalassospira profundimaris</name>
    <dbReference type="NCBI Taxonomy" id="502049"/>
    <lineage>
        <taxon>Bacteria</taxon>
        <taxon>Pseudomonadati</taxon>
        <taxon>Pseudomonadota</taxon>
        <taxon>Alphaproteobacteria</taxon>
        <taxon>Rhodospirillales</taxon>
        <taxon>Thalassospiraceae</taxon>
        <taxon>Thalassospira</taxon>
    </lineage>
</organism>
<protein>
    <submittedName>
        <fullName evidence="1">Uncharacterized protein</fullName>
    </submittedName>
</protein>
<sequence length="104" mass="12420">MIHESVDNVELIKDACYAISKLEEERVSLRVRIGKLETDIYNMPVPPIPREQELREMSPAEKDNLFQARADREEQLNNLQGSRKRLQFVEQELLSWRDRIRQNR</sequence>
<name>A0A367WRE0_9PROT</name>
<proteinExistence type="predicted"/>
<gene>
    <name evidence="1" type="ORF">TH30_19350</name>
</gene>
<evidence type="ECO:0000313" key="2">
    <source>
        <dbReference type="Proteomes" id="UP000252255"/>
    </source>
</evidence>
<accession>A0A367WRE0</accession>
<reference evidence="1 2" key="1">
    <citation type="submission" date="2014-07" db="EMBL/GenBank/DDBJ databases">
        <title>Draft genome sequence of Thalassospira profundimaris PR54-5.</title>
        <authorList>
            <person name="Lai Q."/>
            <person name="Shao Z."/>
        </authorList>
    </citation>
    <scope>NUCLEOTIDE SEQUENCE [LARGE SCALE GENOMIC DNA]</scope>
    <source>
        <strain evidence="1 2">PR54-5</strain>
    </source>
</reference>
<evidence type="ECO:0000313" key="1">
    <source>
        <dbReference type="EMBL" id="RCK43180.1"/>
    </source>
</evidence>
<dbReference type="EMBL" id="JPWI01000015">
    <property type="protein sequence ID" value="RCK43180.1"/>
    <property type="molecule type" value="Genomic_DNA"/>
</dbReference>